<evidence type="ECO:0000256" key="1">
    <source>
        <dbReference type="SAM" id="MobiDB-lite"/>
    </source>
</evidence>
<reference evidence="2 3" key="1">
    <citation type="journal article" name="Sci. Rep.">
        <title>Genome-scale phylogenetic analyses confirm Olpidium as the closest living zoosporic fungus to the non-flagellated, terrestrial fungi.</title>
        <authorList>
            <person name="Chang Y."/>
            <person name="Rochon D."/>
            <person name="Sekimoto S."/>
            <person name="Wang Y."/>
            <person name="Chovatia M."/>
            <person name="Sandor L."/>
            <person name="Salamov A."/>
            <person name="Grigoriev I.V."/>
            <person name="Stajich J.E."/>
            <person name="Spatafora J.W."/>
        </authorList>
    </citation>
    <scope>NUCLEOTIDE SEQUENCE [LARGE SCALE GENOMIC DNA]</scope>
    <source>
        <strain evidence="2">S191</strain>
    </source>
</reference>
<dbReference type="AlphaFoldDB" id="A0A8H8DEM4"/>
<gene>
    <name evidence="2" type="ORF">BJ554DRAFT_4514</name>
</gene>
<sequence>MREPKVQIIHKMWAPKRGATTNVGGVHKKNNAFEGPRPKMIEIGKPKITFN</sequence>
<proteinExistence type="predicted"/>
<keyword evidence="3" id="KW-1185">Reference proteome</keyword>
<accession>A0A8H8DEM4</accession>
<evidence type="ECO:0000313" key="2">
    <source>
        <dbReference type="EMBL" id="KAG5455904.1"/>
    </source>
</evidence>
<comment type="caution">
    <text evidence="2">The sequence shown here is derived from an EMBL/GenBank/DDBJ whole genome shotgun (WGS) entry which is preliminary data.</text>
</comment>
<organism evidence="2 3">
    <name type="scientific">Olpidium bornovanus</name>
    <dbReference type="NCBI Taxonomy" id="278681"/>
    <lineage>
        <taxon>Eukaryota</taxon>
        <taxon>Fungi</taxon>
        <taxon>Fungi incertae sedis</taxon>
        <taxon>Olpidiomycota</taxon>
        <taxon>Olpidiomycotina</taxon>
        <taxon>Olpidiomycetes</taxon>
        <taxon>Olpidiales</taxon>
        <taxon>Olpidiaceae</taxon>
        <taxon>Olpidium</taxon>
    </lineage>
</organism>
<feature type="region of interest" description="Disordered" evidence="1">
    <location>
        <begin position="19"/>
        <end position="51"/>
    </location>
</feature>
<dbReference type="EMBL" id="JAEFCI010012596">
    <property type="protein sequence ID" value="KAG5455904.1"/>
    <property type="molecule type" value="Genomic_DNA"/>
</dbReference>
<dbReference type="Proteomes" id="UP000673691">
    <property type="component" value="Unassembled WGS sequence"/>
</dbReference>
<evidence type="ECO:0000313" key="3">
    <source>
        <dbReference type="Proteomes" id="UP000673691"/>
    </source>
</evidence>
<feature type="compositionally biased region" description="Basic and acidic residues" evidence="1">
    <location>
        <begin position="36"/>
        <end position="45"/>
    </location>
</feature>
<protein>
    <submittedName>
        <fullName evidence="2">Uncharacterized protein</fullName>
    </submittedName>
</protein>
<name>A0A8H8DEM4_9FUNG</name>